<dbReference type="Gene3D" id="3.40.50.2000">
    <property type="entry name" value="Glycogen Phosphorylase B"/>
    <property type="match status" value="2"/>
</dbReference>
<evidence type="ECO:0000259" key="2">
    <source>
        <dbReference type="Pfam" id="PF00534"/>
    </source>
</evidence>
<dbReference type="PANTHER" id="PTHR45947">
    <property type="entry name" value="SULFOQUINOVOSYL TRANSFERASE SQD2"/>
    <property type="match status" value="1"/>
</dbReference>
<feature type="region of interest" description="Disordered" evidence="1">
    <location>
        <begin position="380"/>
        <end position="412"/>
    </location>
</feature>
<evidence type="ECO:0000313" key="5">
    <source>
        <dbReference type="Proteomes" id="UP000034832"/>
    </source>
</evidence>
<evidence type="ECO:0000259" key="3">
    <source>
        <dbReference type="Pfam" id="PF13439"/>
    </source>
</evidence>
<sequence>MNILMLTSEFAPATGGIGTYAREIATAATELGARVTVLAPDYSKSSLEEDKSFPFELHRFHGGLHSMRNLPSKILLARNHVRIEDYDVIHAADWPFFIPLALSRHRTQARLLMTVHGTEINETQTPLKRLAIQAAGVFGPRVEIAANSRFTRELFRERFSIESERVVAIPLGVSDFWFGPRKSRKATRKAYGVDADKIVMVTVARLTRRKGHLKTLAALASLPDELRRRLAWLVIGPNGEPDFVEEFRDMVDTTDCEVHLLGSLSNEHIRDIYGASDFFCLTGIPESSGRVEGFGLVYLEAGAGGLPSVATAVGGVPDAVLANETGLLVEPDVKAIAQAITEIAEDSNTRSILAAGAAAHARSLSWERCAAETYHLPRAGERKDVKTTDNRSAREQAHSGDAMPRTAVAGRR</sequence>
<proteinExistence type="predicted"/>
<dbReference type="InterPro" id="IPR050194">
    <property type="entry name" value="Glycosyltransferase_grp1"/>
</dbReference>
<keyword evidence="5" id="KW-1185">Reference proteome</keyword>
<comment type="caution">
    <text evidence="4">The sequence shown here is derived from an EMBL/GenBank/DDBJ whole genome shotgun (WGS) entry which is preliminary data.</text>
</comment>
<accession>A0A4U6BK23</accession>
<feature type="domain" description="Glycosyl transferase family 1" evidence="2">
    <location>
        <begin position="184"/>
        <end position="355"/>
    </location>
</feature>
<organism evidence="4 5">
    <name type="scientific">Afipia massiliensis</name>
    <dbReference type="NCBI Taxonomy" id="211460"/>
    <lineage>
        <taxon>Bacteria</taxon>
        <taxon>Pseudomonadati</taxon>
        <taxon>Pseudomonadota</taxon>
        <taxon>Alphaproteobacteria</taxon>
        <taxon>Hyphomicrobiales</taxon>
        <taxon>Nitrobacteraceae</taxon>
        <taxon>Afipia</taxon>
    </lineage>
</organism>
<dbReference type="PANTHER" id="PTHR45947:SF3">
    <property type="entry name" value="SULFOQUINOVOSYL TRANSFERASE SQD2"/>
    <property type="match status" value="1"/>
</dbReference>
<dbReference type="Pfam" id="PF00534">
    <property type="entry name" value="Glycos_transf_1"/>
    <property type="match status" value="1"/>
</dbReference>
<protein>
    <submittedName>
        <fullName evidence="4">Glycosyltransferase family 4 protein</fullName>
    </submittedName>
</protein>
<name>A0A4U6BK23_9BRAD</name>
<dbReference type="OrthoDB" id="5443996at2"/>
<evidence type="ECO:0000313" key="4">
    <source>
        <dbReference type="EMBL" id="TKT70467.1"/>
    </source>
</evidence>
<dbReference type="InterPro" id="IPR001296">
    <property type="entry name" value="Glyco_trans_1"/>
</dbReference>
<dbReference type="EMBL" id="LBIA02000001">
    <property type="protein sequence ID" value="TKT70467.1"/>
    <property type="molecule type" value="Genomic_DNA"/>
</dbReference>
<reference evidence="4" key="1">
    <citation type="submission" date="2019-04" db="EMBL/GenBank/DDBJ databases">
        <title>Whole genome sequencing of cave bacteria.</title>
        <authorList>
            <person name="Gan H.M."/>
            <person name="Barton H."/>
            <person name="Savka M.A."/>
        </authorList>
    </citation>
    <scope>NUCLEOTIDE SEQUENCE [LARGE SCALE GENOMIC DNA]</scope>
    <source>
        <strain evidence="4">LC387</strain>
    </source>
</reference>
<evidence type="ECO:0000256" key="1">
    <source>
        <dbReference type="SAM" id="MobiDB-lite"/>
    </source>
</evidence>
<dbReference type="SUPFAM" id="SSF53756">
    <property type="entry name" value="UDP-Glycosyltransferase/glycogen phosphorylase"/>
    <property type="match status" value="1"/>
</dbReference>
<dbReference type="RefSeq" id="WP_052753868.1">
    <property type="nucleotide sequence ID" value="NZ_LBIA02000001.1"/>
</dbReference>
<dbReference type="AlphaFoldDB" id="A0A4U6BK23"/>
<gene>
    <name evidence="4" type="ORF">YH63_003020</name>
</gene>
<dbReference type="GO" id="GO:0016758">
    <property type="term" value="F:hexosyltransferase activity"/>
    <property type="evidence" value="ECO:0007669"/>
    <property type="project" value="TreeGrafter"/>
</dbReference>
<dbReference type="Proteomes" id="UP000034832">
    <property type="component" value="Unassembled WGS sequence"/>
</dbReference>
<feature type="domain" description="Glycosyltransferase subfamily 4-like N-terminal" evidence="3">
    <location>
        <begin position="15"/>
        <end position="173"/>
    </location>
</feature>
<dbReference type="Pfam" id="PF13439">
    <property type="entry name" value="Glyco_transf_4"/>
    <property type="match status" value="1"/>
</dbReference>
<dbReference type="InterPro" id="IPR028098">
    <property type="entry name" value="Glyco_trans_4-like_N"/>
</dbReference>
<dbReference type="CDD" id="cd03801">
    <property type="entry name" value="GT4_PimA-like"/>
    <property type="match status" value="1"/>
</dbReference>
<feature type="compositionally biased region" description="Basic and acidic residues" evidence="1">
    <location>
        <begin position="380"/>
        <end position="398"/>
    </location>
</feature>